<evidence type="ECO:0000256" key="5">
    <source>
        <dbReference type="ARBA" id="ARBA00035648"/>
    </source>
</evidence>
<dbReference type="AlphaFoldDB" id="A0A0W0XZM8"/>
<dbReference type="GO" id="GO:0016787">
    <property type="term" value="F:hydrolase activity"/>
    <property type="evidence" value="ECO:0007669"/>
    <property type="project" value="UniProtKB-KW"/>
</dbReference>
<evidence type="ECO:0000256" key="1">
    <source>
        <dbReference type="ARBA" id="ARBA00001968"/>
    </source>
</evidence>
<dbReference type="OrthoDB" id="9771229at2"/>
<comment type="caution">
    <text evidence="8">The sequence shown here is derived from an EMBL/GenBank/DDBJ whole genome shotgun (WGS) entry which is preliminary data.</text>
</comment>
<proteinExistence type="inferred from homology"/>
<protein>
    <submittedName>
        <fullName evidence="8">Putative stress-induced protein</fullName>
    </submittedName>
</protein>
<keyword evidence="4" id="KW-0378">Hydrolase</keyword>
<accession>A0A0W0XZM8</accession>
<evidence type="ECO:0000313" key="9">
    <source>
        <dbReference type="Proteomes" id="UP000054618"/>
    </source>
</evidence>
<dbReference type="Pfam" id="PF03755">
    <property type="entry name" value="YicC-like_N"/>
    <property type="match status" value="1"/>
</dbReference>
<dbReference type="Pfam" id="PF08340">
    <property type="entry name" value="YicC-like_C"/>
    <property type="match status" value="1"/>
</dbReference>
<dbReference type="NCBIfam" id="TIGR00255">
    <property type="entry name" value="YicC/YloC family endoribonuclease"/>
    <property type="match status" value="1"/>
</dbReference>
<name>A0A0W0XZM8_9GAMM</name>
<keyword evidence="2" id="KW-0540">Nuclease</keyword>
<dbReference type="Proteomes" id="UP000054618">
    <property type="component" value="Unassembled WGS sequence"/>
</dbReference>
<evidence type="ECO:0000256" key="4">
    <source>
        <dbReference type="ARBA" id="ARBA00022801"/>
    </source>
</evidence>
<dbReference type="InterPro" id="IPR013527">
    <property type="entry name" value="YicC-like_N"/>
</dbReference>
<dbReference type="GO" id="GO:0004521">
    <property type="term" value="F:RNA endonuclease activity"/>
    <property type="evidence" value="ECO:0007669"/>
    <property type="project" value="InterPro"/>
</dbReference>
<feature type="domain" description="Endoribonuclease YicC-like N-terminal" evidence="6">
    <location>
        <begin position="3"/>
        <end position="154"/>
    </location>
</feature>
<keyword evidence="3" id="KW-0255">Endonuclease</keyword>
<dbReference type="PANTHER" id="PTHR30636">
    <property type="entry name" value="UPF0701 PROTEIN YICC"/>
    <property type="match status" value="1"/>
</dbReference>
<dbReference type="EMBL" id="LNYS01000008">
    <property type="protein sequence ID" value="KTD50184.1"/>
    <property type="molecule type" value="Genomic_DNA"/>
</dbReference>
<comment type="cofactor">
    <cofactor evidence="1">
        <name>a divalent metal cation</name>
        <dbReference type="ChEBI" id="CHEBI:60240"/>
    </cofactor>
</comment>
<dbReference type="PANTHER" id="PTHR30636:SF3">
    <property type="entry name" value="UPF0701 PROTEIN YICC"/>
    <property type="match status" value="1"/>
</dbReference>
<dbReference type="InterPro" id="IPR005229">
    <property type="entry name" value="YicC/YloC-like"/>
</dbReference>
<keyword evidence="9" id="KW-1185">Reference proteome</keyword>
<sequence length="288" mass="32972">MTNSMTAFAREQIQVDGMIFCWEIRSVNHRYMDVSFRLPEPWRFLENDLRTMLRGQISRGKLECQLKHQDNSGIEKTIAVNEPLLNALVNTAEKLSSDNHLANDMSLSKVLAWPGVVNIEQPVLEQYSASILDLFNHTLKRLQLMRSAEGAALHQHVLDKLSRLKTEIEKARGFAGKNSLLARDKLLTRLQSLNLEVDSSRIEQELAILLSKMDVNEELERLSVHIHEVNNSLNAKEPAGRRLDFLMQELNREANTLSSKSDSIEMTQSAVEMKVLIEQMREQIQNIE</sequence>
<evidence type="ECO:0000259" key="7">
    <source>
        <dbReference type="Pfam" id="PF08340"/>
    </source>
</evidence>
<feature type="domain" description="Endoribonuclease YicC-like C-terminal" evidence="7">
    <location>
        <begin position="182"/>
        <end position="288"/>
    </location>
</feature>
<comment type="similarity">
    <text evidence="5">Belongs to the YicC/YloC family.</text>
</comment>
<evidence type="ECO:0000256" key="2">
    <source>
        <dbReference type="ARBA" id="ARBA00022722"/>
    </source>
</evidence>
<evidence type="ECO:0000256" key="3">
    <source>
        <dbReference type="ARBA" id="ARBA00022759"/>
    </source>
</evidence>
<dbReference type="RefSeq" id="WP_058507618.1">
    <property type="nucleotide sequence ID" value="NZ_CAAAIK010000001.1"/>
</dbReference>
<dbReference type="PATRIC" id="fig|45073.5.peg.1595"/>
<evidence type="ECO:0000313" key="8">
    <source>
        <dbReference type="EMBL" id="KTD50184.1"/>
    </source>
</evidence>
<evidence type="ECO:0000259" key="6">
    <source>
        <dbReference type="Pfam" id="PF03755"/>
    </source>
</evidence>
<reference evidence="8 9" key="1">
    <citation type="submission" date="2015-11" db="EMBL/GenBank/DDBJ databases">
        <title>Genomic analysis of 38 Legionella species identifies large and diverse effector repertoires.</title>
        <authorList>
            <person name="Burstein D."/>
            <person name="Amaro F."/>
            <person name="Zusman T."/>
            <person name="Lifshitz Z."/>
            <person name="Cohen O."/>
            <person name="Gilbert J.A."/>
            <person name="Pupko T."/>
            <person name="Shuman H.A."/>
            <person name="Segal G."/>
        </authorList>
    </citation>
    <scope>NUCLEOTIDE SEQUENCE [LARGE SCALE GENOMIC DNA]</scope>
    <source>
        <strain evidence="8 9">CDC#1442-AUS-E</strain>
    </source>
</reference>
<dbReference type="InterPro" id="IPR013551">
    <property type="entry name" value="YicC-like_C"/>
</dbReference>
<gene>
    <name evidence="8" type="ORF">Lqui_1509</name>
</gene>
<organism evidence="8 9">
    <name type="scientific">Legionella quinlivanii</name>
    <dbReference type="NCBI Taxonomy" id="45073"/>
    <lineage>
        <taxon>Bacteria</taxon>
        <taxon>Pseudomonadati</taxon>
        <taxon>Pseudomonadota</taxon>
        <taxon>Gammaproteobacteria</taxon>
        <taxon>Legionellales</taxon>
        <taxon>Legionellaceae</taxon>
        <taxon>Legionella</taxon>
    </lineage>
</organism>
<dbReference type="STRING" id="45073.Lqui_1509"/>